<dbReference type="GO" id="GO:0022857">
    <property type="term" value="F:transmembrane transporter activity"/>
    <property type="evidence" value="ECO:0007669"/>
    <property type="project" value="InterPro"/>
</dbReference>
<dbReference type="InterPro" id="IPR037185">
    <property type="entry name" value="EmrE-like"/>
</dbReference>
<keyword evidence="5 8" id="KW-1133">Transmembrane helix</keyword>
<sequence length="105" mass="11255">MGWTALLLAGLFEVGFTTALKLEQKNKNYIWLFLVCAFVSFSFLEEAMKTIPLGTAYSVWTGIGAVGTVLVGALFFGERLGWRQLALLAVVVALIAALRLTGGAA</sequence>
<feature type="transmembrane region" description="Helical" evidence="8">
    <location>
        <begin position="29"/>
        <end position="45"/>
    </location>
</feature>
<dbReference type="RefSeq" id="WP_126352396.1">
    <property type="nucleotide sequence ID" value="NZ_CP086381.1"/>
</dbReference>
<evidence type="ECO:0000256" key="8">
    <source>
        <dbReference type="SAM" id="Phobius"/>
    </source>
</evidence>
<feature type="transmembrane region" description="Helical" evidence="8">
    <location>
        <begin position="57"/>
        <end position="76"/>
    </location>
</feature>
<evidence type="ECO:0000256" key="6">
    <source>
        <dbReference type="ARBA" id="ARBA00023136"/>
    </source>
</evidence>
<dbReference type="Pfam" id="PF00893">
    <property type="entry name" value="Multi_Drug_Res"/>
    <property type="match status" value="1"/>
</dbReference>
<proteinExistence type="inferred from homology"/>
<reference evidence="9 10" key="1">
    <citation type="submission" date="2018-12" db="EMBL/GenBank/DDBJ databases">
        <title>Deinococcus radiophilus ATCC 27603 genome sequencing and assembly.</title>
        <authorList>
            <person name="Maclea K.S."/>
            <person name="Maynard C.R."/>
        </authorList>
    </citation>
    <scope>NUCLEOTIDE SEQUENCE [LARGE SCALE GENOMIC DNA]</scope>
    <source>
        <strain evidence="9 10">ATCC 27603</strain>
    </source>
</reference>
<dbReference type="SUPFAM" id="SSF103481">
    <property type="entry name" value="Multidrug resistance efflux transporter EmrE"/>
    <property type="match status" value="1"/>
</dbReference>
<dbReference type="EMBL" id="RXPE01000018">
    <property type="protein sequence ID" value="RTR26123.1"/>
    <property type="molecule type" value="Genomic_DNA"/>
</dbReference>
<dbReference type="Proteomes" id="UP000277766">
    <property type="component" value="Unassembled WGS sequence"/>
</dbReference>
<dbReference type="GO" id="GO:0005886">
    <property type="term" value="C:plasma membrane"/>
    <property type="evidence" value="ECO:0007669"/>
    <property type="project" value="UniProtKB-SubCell"/>
</dbReference>
<evidence type="ECO:0000256" key="2">
    <source>
        <dbReference type="ARBA" id="ARBA00022448"/>
    </source>
</evidence>
<dbReference type="InterPro" id="IPR045324">
    <property type="entry name" value="Small_multidrug_res"/>
</dbReference>
<dbReference type="OrthoDB" id="21828at2"/>
<organism evidence="9 10">
    <name type="scientific">Deinococcus radiophilus</name>
    <dbReference type="NCBI Taxonomy" id="32062"/>
    <lineage>
        <taxon>Bacteria</taxon>
        <taxon>Thermotogati</taxon>
        <taxon>Deinococcota</taxon>
        <taxon>Deinococci</taxon>
        <taxon>Deinococcales</taxon>
        <taxon>Deinococcaceae</taxon>
        <taxon>Deinococcus</taxon>
    </lineage>
</organism>
<comment type="similarity">
    <text evidence="7">Belongs to the drug/metabolite transporter (DMT) superfamily. Small multidrug resistance (SMR) (TC 2.A.7.1) family.</text>
</comment>
<comment type="caution">
    <text evidence="9">The sequence shown here is derived from an EMBL/GenBank/DDBJ whole genome shotgun (WGS) entry which is preliminary data.</text>
</comment>
<keyword evidence="6 8" id="KW-0472">Membrane</keyword>
<evidence type="ECO:0000256" key="5">
    <source>
        <dbReference type="ARBA" id="ARBA00022989"/>
    </source>
</evidence>
<evidence type="ECO:0000256" key="3">
    <source>
        <dbReference type="ARBA" id="ARBA00022475"/>
    </source>
</evidence>
<dbReference type="Gene3D" id="1.10.3730.20">
    <property type="match status" value="1"/>
</dbReference>
<keyword evidence="3" id="KW-1003">Cell membrane</keyword>
<evidence type="ECO:0000256" key="4">
    <source>
        <dbReference type="ARBA" id="ARBA00022692"/>
    </source>
</evidence>
<dbReference type="PANTHER" id="PTHR30561:SF0">
    <property type="entry name" value="GUANIDINIUM EXPORTER"/>
    <property type="match status" value="1"/>
</dbReference>
<dbReference type="AlphaFoldDB" id="A0A3S0KA59"/>
<keyword evidence="2" id="KW-0813">Transport</keyword>
<evidence type="ECO:0000313" key="10">
    <source>
        <dbReference type="Proteomes" id="UP000277766"/>
    </source>
</evidence>
<dbReference type="PANTHER" id="PTHR30561">
    <property type="entry name" value="SMR FAMILY PROTON-DEPENDENT DRUG EFFLUX TRANSPORTER SUGE"/>
    <property type="match status" value="1"/>
</dbReference>
<keyword evidence="10" id="KW-1185">Reference proteome</keyword>
<comment type="subcellular location">
    <subcellularLocation>
        <location evidence="1 7">Cell membrane</location>
        <topology evidence="1 7">Multi-pass membrane protein</topology>
    </subcellularLocation>
</comment>
<evidence type="ECO:0000256" key="7">
    <source>
        <dbReference type="RuleBase" id="RU003942"/>
    </source>
</evidence>
<accession>A0A3S0KA59</accession>
<keyword evidence="4 7" id="KW-0812">Transmembrane</keyword>
<feature type="transmembrane region" description="Helical" evidence="8">
    <location>
        <begin position="82"/>
        <end position="101"/>
    </location>
</feature>
<gene>
    <name evidence="9" type="ORF">EJ104_09010</name>
</gene>
<protein>
    <submittedName>
        <fullName evidence="9">Multidrug efflux SMR transporter</fullName>
    </submittedName>
</protein>
<dbReference type="InterPro" id="IPR000390">
    <property type="entry name" value="Small_drug/metabolite_transptr"/>
</dbReference>
<evidence type="ECO:0000313" key="9">
    <source>
        <dbReference type="EMBL" id="RTR26123.1"/>
    </source>
</evidence>
<evidence type="ECO:0000256" key="1">
    <source>
        <dbReference type="ARBA" id="ARBA00004651"/>
    </source>
</evidence>
<name>A0A3S0KA59_9DEIO</name>
<dbReference type="FunFam" id="1.10.3730.20:FF:000001">
    <property type="entry name" value="Quaternary ammonium compound resistance transporter SugE"/>
    <property type="match status" value="1"/>
</dbReference>